<feature type="region of interest" description="Disordered" evidence="1">
    <location>
        <begin position="121"/>
        <end position="140"/>
    </location>
</feature>
<protein>
    <submittedName>
        <fullName evidence="4">Restriction system protein</fullName>
    </submittedName>
</protein>
<dbReference type="InterPro" id="IPR025745">
    <property type="entry name" value="Mrr-like_N_dom"/>
</dbReference>
<reference evidence="4 5" key="1">
    <citation type="submission" date="2023-07" db="EMBL/GenBank/DDBJ databases">
        <title>Sequencing the genomes of 1000 actinobacteria strains.</title>
        <authorList>
            <person name="Klenk H.-P."/>
        </authorList>
    </citation>
    <scope>NUCLEOTIDE SEQUENCE [LARGE SCALE GENOMIC DNA]</scope>
    <source>
        <strain evidence="4 5">DSM 19515</strain>
    </source>
</reference>
<dbReference type="InterPro" id="IPR052906">
    <property type="entry name" value="Type_IV_Methyl-Rstrct_Enzyme"/>
</dbReference>
<evidence type="ECO:0000313" key="4">
    <source>
        <dbReference type="EMBL" id="MDP9832827.1"/>
    </source>
</evidence>
<feature type="domain" description="Restriction endonuclease type IV Mrr" evidence="2">
    <location>
        <begin position="166"/>
        <end position="287"/>
    </location>
</feature>
<dbReference type="Pfam" id="PF04471">
    <property type="entry name" value="Mrr_cat"/>
    <property type="match status" value="1"/>
</dbReference>
<sequence>MVMQVPSADEFRPLVLRALADGKPLAFRELCERAADLAGLDEQARAQELPSGGLRYVNRINWACSSFSAAGLVSKPKRGVYQITDDGLAVDARGLTSYTQKDLLEWPAWVAYQQEVAERKNAASGSSASNGDDLDTDGASDPVEAIDELAREFNAEVETRLRHRLQEESPEFFENAVVELLWAMGYGGTHGAKQRVGKSGDNGIDGIIRQDPLGLTNVYIQAKRYADSNTVGTPEVRDFMGALDSHGASLGVFITTSKFQPAALSIAEKYPHGTIVLIDGVKLTNLMLTYGVAVEKHREVTLYSIDEDFFNAED</sequence>
<dbReference type="SUPFAM" id="SSF52980">
    <property type="entry name" value="Restriction endonuclease-like"/>
    <property type="match status" value="1"/>
</dbReference>
<gene>
    <name evidence="4" type="ORF">J2S45_001506</name>
</gene>
<keyword evidence="5" id="KW-1185">Reference proteome</keyword>
<evidence type="ECO:0000256" key="1">
    <source>
        <dbReference type="SAM" id="MobiDB-lite"/>
    </source>
</evidence>
<feature type="domain" description="Restriction system protein Mrr-like N-terminal" evidence="3">
    <location>
        <begin position="10"/>
        <end position="91"/>
    </location>
</feature>
<dbReference type="Proteomes" id="UP001230145">
    <property type="component" value="Unassembled WGS sequence"/>
</dbReference>
<proteinExistence type="predicted"/>
<accession>A0ABT9PJE9</accession>
<organism evidence="4 5">
    <name type="scientific">Trueperella abortisuis</name>
    <dbReference type="NCBI Taxonomy" id="445930"/>
    <lineage>
        <taxon>Bacteria</taxon>
        <taxon>Bacillati</taxon>
        <taxon>Actinomycetota</taxon>
        <taxon>Actinomycetes</taxon>
        <taxon>Actinomycetales</taxon>
        <taxon>Actinomycetaceae</taxon>
        <taxon>Trueperella</taxon>
    </lineage>
</organism>
<feature type="compositionally biased region" description="Low complexity" evidence="1">
    <location>
        <begin position="122"/>
        <end position="131"/>
    </location>
</feature>
<dbReference type="Pfam" id="PF14338">
    <property type="entry name" value="Mrr_N"/>
    <property type="match status" value="1"/>
</dbReference>
<dbReference type="PANTHER" id="PTHR30015:SF7">
    <property type="entry name" value="TYPE IV METHYL-DIRECTED RESTRICTION ENZYME ECOKMRR"/>
    <property type="match status" value="1"/>
</dbReference>
<comment type="caution">
    <text evidence="4">The sequence shown here is derived from an EMBL/GenBank/DDBJ whole genome shotgun (WGS) entry which is preliminary data.</text>
</comment>
<dbReference type="PANTHER" id="PTHR30015">
    <property type="entry name" value="MRR RESTRICTION SYSTEM PROTEIN"/>
    <property type="match status" value="1"/>
</dbReference>
<name>A0ABT9PJE9_9ACTO</name>
<evidence type="ECO:0000259" key="2">
    <source>
        <dbReference type="Pfam" id="PF04471"/>
    </source>
</evidence>
<dbReference type="InterPro" id="IPR011856">
    <property type="entry name" value="tRNA_endonuc-like_dom_sf"/>
</dbReference>
<dbReference type="InterPro" id="IPR011335">
    <property type="entry name" value="Restrct_endonuc-II-like"/>
</dbReference>
<dbReference type="InterPro" id="IPR007560">
    <property type="entry name" value="Restrct_endonuc_IV_Mrr"/>
</dbReference>
<dbReference type="EMBL" id="JAUSQL010000001">
    <property type="protein sequence ID" value="MDP9832827.1"/>
    <property type="molecule type" value="Genomic_DNA"/>
</dbReference>
<evidence type="ECO:0000313" key="5">
    <source>
        <dbReference type="Proteomes" id="UP001230145"/>
    </source>
</evidence>
<evidence type="ECO:0000259" key="3">
    <source>
        <dbReference type="Pfam" id="PF14338"/>
    </source>
</evidence>
<dbReference type="Gene3D" id="3.40.1350.10">
    <property type="match status" value="1"/>
</dbReference>